<dbReference type="AlphaFoldDB" id="A0A0K2SVS9"/>
<organism evidence="1">
    <name type="scientific">Lepeophtheirus salmonis</name>
    <name type="common">Salmon louse</name>
    <name type="synonym">Caligus salmonis</name>
    <dbReference type="NCBI Taxonomy" id="72036"/>
    <lineage>
        <taxon>Eukaryota</taxon>
        <taxon>Metazoa</taxon>
        <taxon>Ecdysozoa</taxon>
        <taxon>Arthropoda</taxon>
        <taxon>Crustacea</taxon>
        <taxon>Multicrustacea</taxon>
        <taxon>Hexanauplia</taxon>
        <taxon>Copepoda</taxon>
        <taxon>Siphonostomatoida</taxon>
        <taxon>Caligidae</taxon>
        <taxon>Lepeophtheirus</taxon>
    </lineage>
</organism>
<sequence>MNTIDEKYPAVLWNNAAIHT</sequence>
<accession>A0A0K2SVS9</accession>
<dbReference type="EMBL" id="HACA01000161">
    <property type="protein sequence ID" value="CDW17522.1"/>
    <property type="molecule type" value="Transcribed_RNA"/>
</dbReference>
<protein>
    <submittedName>
        <fullName evidence="1">Uncharacterized protein</fullName>
    </submittedName>
</protein>
<name>A0A0K2SVS9_LEPSM</name>
<proteinExistence type="predicted"/>
<reference evidence="1" key="1">
    <citation type="submission" date="2014-05" db="EMBL/GenBank/DDBJ databases">
        <authorList>
            <person name="Chronopoulou M."/>
        </authorList>
    </citation>
    <scope>NUCLEOTIDE SEQUENCE</scope>
    <source>
        <tissue evidence="1">Whole organism</tissue>
    </source>
</reference>
<evidence type="ECO:0000313" key="1">
    <source>
        <dbReference type="EMBL" id="CDW17522.1"/>
    </source>
</evidence>